<dbReference type="RefSeq" id="XP_001276191.1">
    <property type="nucleotide sequence ID" value="XM_001276190.1"/>
</dbReference>
<evidence type="ECO:0000256" key="2">
    <source>
        <dbReference type="ARBA" id="ARBA00022723"/>
    </source>
</evidence>
<keyword evidence="7" id="KW-1185">Reference proteome</keyword>
<dbReference type="Pfam" id="PF01368">
    <property type="entry name" value="DHH"/>
    <property type="match status" value="1"/>
</dbReference>
<dbReference type="GeneID" id="4708626"/>
<dbReference type="eggNOG" id="KOG4129">
    <property type="taxonomic scope" value="Eukaryota"/>
</dbReference>
<proteinExistence type="predicted"/>
<dbReference type="OrthoDB" id="374045at2759"/>
<comment type="cofactor">
    <cofactor evidence="1">
        <name>Mn(2+)</name>
        <dbReference type="ChEBI" id="CHEBI:29035"/>
    </cofactor>
</comment>
<name>A1C4Z7_ASPCL</name>
<dbReference type="InterPro" id="IPR001667">
    <property type="entry name" value="DDH_dom"/>
</dbReference>
<reference evidence="6 7" key="1">
    <citation type="journal article" date="2008" name="PLoS Genet.">
        <title>Genomic islands in the pathogenic filamentous fungus Aspergillus fumigatus.</title>
        <authorList>
            <person name="Fedorova N.D."/>
            <person name="Khaldi N."/>
            <person name="Joardar V.S."/>
            <person name="Maiti R."/>
            <person name="Amedeo P."/>
            <person name="Anderson M.J."/>
            <person name="Crabtree J."/>
            <person name="Silva J.C."/>
            <person name="Badger J.H."/>
            <person name="Albarraq A."/>
            <person name="Angiuoli S."/>
            <person name="Bussey H."/>
            <person name="Bowyer P."/>
            <person name="Cotty P.J."/>
            <person name="Dyer P.S."/>
            <person name="Egan A."/>
            <person name="Galens K."/>
            <person name="Fraser-Liggett C.M."/>
            <person name="Haas B.J."/>
            <person name="Inman J.M."/>
            <person name="Kent R."/>
            <person name="Lemieux S."/>
            <person name="Malavazi I."/>
            <person name="Orvis J."/>
            <person name="Roemer T."/>
            <person name="Ronning C.M."/>
            <person name="Sundaram J.P."/>
            <person name="Sutton G."/>
            <person name="Turner G."/>
            <person name="Venter J.C."/>
            <person name="White O.R."/>
            <person name="Whitty B.R."/>
            <person name="Youngman P."/>
            <person name="Wolfe K.H."/>
            <person name="Goldman G.H."/>
            <person name="Wortman J.R."/>
            <person name="Jiang B."/>
            <person name="Denning D.W."/>
            <person name="Nierman W.C."/>
        </authorList>
    </citation>
    <scope>NUCLEOTIDE SEQUENCE [LARGE SCALE GENOMIC DNA]</scope>
    <source>
        <strain evidence="7">ATCC 1007 / CBS 513.65 / DSM 816 / NCTC 3887 / NRRL 1</strain>
    </source>
</reference>
<dbReference type="GO" id="GO:0004309">
    <property type="term" value="F:exopolyphosphatase activity"/>
    <property type="evidence" value="ECO:0007669"/>
    <property type="project" value="TreeGrafter"/>
</dbReference>
<dbReference type="GO" id="GO:0005737">
    <property type="term" value="C:cytoplasm"/>
    <property type="evidence" value="ECO:0007669"/>
    <property type="project" value="InterPro"/>
</dbReference>
<dbReference type="SMART" id="SM01131">
    <property type="entry name" value="DHHA2"/>
    <property type="match status" value="1"/>
</dbReference>
<dbReference type="InterPro" id="IPR038222">
    <property type="entry name" value="DHHA2_dom_sf"/>
</dbReference>
<evidence type="ECO:0000313" key="6">
    <source>
        <dbReference type="EMBL" id="EAW14765.1"/>
    </source>
</evidence>
<feature type="domain" description="DHHA2" evidence="5">
    <location>
        <begin position="299"/>
        <end position="483"/>
    </location>
</feature>
<keyword evidence="3" id="KW-0378">Hydrolase</keyword>
<keyword evidence="4" id="KW-0464">Manganese</keyword>
<dbReference type="PANTHER" id="PTHR12112">
    <property type="entry name" value="BNIP - RELATED"/>
    <property type="match status" value="1"/>
</dbReference>
<dbReference type="SUPFAM" id="SSF64182">
    <property type="entry name" value="DHH phosphoesterases"/>
    <property type="match status" value="1"/>
</dbReference>
<dbReference type="FunFam" id="3.90.1640.10:FF:000006">
    <property type="entry name" value="Exopolyphosphatase, putative"/>
    <property type="match status" value="1"/>
</dbReference>
<dbReference type="Gene3D" id="3.10.310.20">
    <property type="entry name" value="DHHA2 domain"/>
    <property type="match status" value="1"/>
</dbReference>
<dbReference type="Proteomes" id="UP000006701">
    <property type="component" value="Unassembled WGS sequence"/>
</dbReference>
<dbReference type="Gene3D" id="3.90.1640.10">
    <property type="entry name" value="inorganic pyrophosphatase (n-terminal core)"/>
    <property type="match status" value="1"/>
</dbReference>
<dbReference type="KEGG" id="act:ACLA_001760"/>
<accession>A1C4Z7</accession>
<dbReference type="PANTHER" id="PTHR12112:SF39">
    <property type="entry name" value="EG:152A3.5 PROTEIN (FBGN0003116_PN PROTEIN)"/>
    <property type="match status" value="1"/>
</dbReference>
<sequence>MARSCPSMANLLKFLKNARQTHLRFISEALSSSPRSETPIYVIGNPSADLDSIISAIVYSYFAHNRVPLDCPRPHIPLVNLTNVPSGPELRRLRPEFVKAFCLATATAPVIENGAWDETPESVGTFLHDHIITVADFAAHLKQHRADKSHEQLSADATLVDWNALPIRSPHRQRGKGSLDGLATVDFQVLGCIDHHVDENFLPPADSLPRGQPMLVRPAGSCTSLVVSTLREVDRWQDASAAQLAKLAMAAILIDTANLTAKDKVTDSDTDAVHFLTSQIDNSTTDPGPNPPWDRNHFYNQILEAKQSSLDLLTVDEILGRDYKQWTETAHRDGESVPVHIGFCSMVRSIPWIVRKAGGPRAFLESLRAFAEHRELGVVVVMTAFDASTSTSAPEQQGRFCRELVACALDDGVATQALEAFAAQAGAQLGLQEWTTVEAGYKDELEETLAVMNNDAPGWRRIWLQTDVTKSRKQVAPLVRAAVAELKVNGNAGL</sequence>
<dbReference type="OMA" id="DYKDWTE"/>
<organism evidence="6 7">
    <name type="scientific">Aspergillus clavatus (strain ATCC 1007 / CBS 513.65 / DSM 816 / NCTC 3887 / NRRL 1 / QM 1276 / 107)</name>
    <dbReference type="NCBI Taxonomy" id="344612"/>
    <lineage>
        <taxon>Eukaryota</taxon>
        <taxon>Fungi</taxon>
        <taxon>Dikarya</taxon>
        <taxon>Ascomycota</taxon>
        <taxon>Pezizomycotina</taxon>
        <taxon>Eurotiomycetes</taxon>
        <taxon>Eurotiomycetidae</taxon>
        <taxon>Eurotiales</taxon>
        <taxon>Aspergillaceae</taxon>
        <taxon>Aspergillus</taxon>
        <taxon>Aspergillus subgen. Fumigati</taxon>
    </lineage>
</organism>
<dbReference type="InterPro" id="IPR004097">
    <property type="entry name" value="DHHA2"/>
</dbReference>
<dbReference type="STRING" id="344612.A1C4Z7"/>
<evidence type="ECO:0000313" key="7">
    <source>
        <dbReference type="Proteomes" id="UP000006701"/>
    </source>
</evidence>
<protein>
    <submittedName>
        <fullName evidence="6">Exopolyphosphatase, putative</fullName>
    </submittedName>
</protein>
<evidence type="ECO:0000256" key="4">
    <source>
        <dbReference type="ARBA" id="ARBA00023211"/>
    </source>
</evidence>
<dbReference type="AlphaFoldDB" id="A1C4Z7"/>
<evidence type="ECO:0000256" key="1">
    <source>
        <dbReference type="ARBA" id="ARBA00001936"/>
    </source>
</evidence>
<dbReference type="Pfam" id="PF02833">
    <property type="entry name" value="DHHA2"/>
    <property type="match status" value="1"/>
</dbReference>
<evidence type="ECO:0000259" key="5">
    <source>
        <dbReference type="SMART" id="SM01131"/>
    </source>
</evidence>
<keyword evidence="2" id="KW-0479">Metal-binding</keyword>
<dbReference type="VEuPathDB" id="FungiDB:ACLA_001760"/>
<dbReference type="EMBL" id="DS027004">
    <property type="protein sequence ID" value="EAW14765.1"/>
    <property type="molecule type" value="Genomic_DNA"/>
</dbReference>
<gene>
    <name evidence="6" type="ORF">ACLA_001760</name>
</gene>
<dbReference type="InterPro" id="IPR038763">
    <property type="entry name" value="DHH_sf"/>
</dbReference>
<evidence type="ECO:0000256" key="3">
    <source>
        <dbReference type="ARBA" id="ARBA00022801"/>
    </source>
</evidence>
<dbReference type="HOGENOM" id="CLU_019358_1_0_1"/>